<evidence type="ECO:0000313" key="3">
    <source>
        <dbReference type="Proteomes" id="UP000250235"/>
    </source>
</evidence>
<sequence length="163" mass="17781">MKKLIAQRRKADKYVQQLVQYKQSAVGLVFIESAVALEMETSRVNSVVRSGGGHEPAETMNQLQALKRKDEPAGTSCTRRPDEIGADGFSSSRLAGTISGEERRRRRRTTAVAAAAFGESEVNQLTQESAGSLHPDARGSDVVVELIQSQATVHQQIVFGDKR</sequence>
<name>A0A2Z7BN43_9LAMI</name>
<accession>A0A2Z7BN43</accession>
<feature type="region of interest" description="Disordered" evidence="1">
    <location>
        <begin position="47"/>
        <end position="107"/>
    </location>
</feature>
<gene>
    <name evidence="2" type="ORF">F511_41046</name>
</gene>
<keyword evidence="3" id="KW-1185">Reference proteome</keyword>
<organism evidence="2 3">
    <name type="scientific">Dorcoceras hygrometricum</name>
    <dbReference type="NCBI Taxonomy" id="472368"/>
    <lineage>
        <taxon>Eukaryota</taxon>
        <taxon>Viridiplantae</taxon>
        <taxon>Streptophyta</taxon>
        <taxon>Embryophyta</taxon>
        <taxon>Tracheophyta</taxon>
        <taxon>Spermatophyta</taxon>
        <taxon>Magnoliopsida</taxon>
        <taxon>eudicotyledons</taxon>
        <taxon>Gunneridae</taxon>
        <taxon>Pentapetalae</taxon>
        <taxon>asterids</taxon>
        <taxon>lamiids</taxon>
        <taxon>Lamiales</taxon>
        <taxon>Gesneriaceae</taxon>
        <taxon>Didymocarpoideae</taxon>
        <taxon>Trichosporeae</taxon>
        <taxon>Loxocarpinae</taxon>
        <taxon>Dorcoceras</taxon>
    </lineage>
</organism>
<evidence type="ECO:0000256" key="1">
    <source>
        <dbReference type="SAM" id="MobiDB-lite"/>
    </source>
</evidence>
<dbReference type="AlphaFoldDB" id="A0A2Z7BN43"/>
<protein>
    <submittedName>
        <fullName evidence="2">Protein SUPPRESSOR OF PHYA-105 1</fullName>
    </submittedName>
</protein>
<dbReference type="EMBL" id="KV004116">
    <property type="protein sequence ID" value="KZV35726.1"/>
    <property type="molecule type" value="Genomic_DNA"/>
</dbReference>
<reference evidence="2 3" key="1">
    <citation type="journal article" date="2015" name="Proc. Natl. Acad. Sci. U.S.A.">
        <title>The resurrection genome of Boea hygrometrica: A blueprint for survival of dehydration.</title>
        <authorList>
            <person name="Xiao L."/>
            <person name="Yang G."/>
            <person name="Zhang L."/>
            <person name="Yang X."/>
            <person name="Zhao S."/>
            <person name="Ji Z."/>
            <person name="Zhou Q."/>
            <person name="Hu M."/>
            <person name="Wang Y."/>
            <person name="Chen M."/>
            <person name="Xu Y."/>
            <person name="Jin H."/>
            <person name="Xiao X."/>
            <person name="Hu G."/>
            <person name="Bao F."/>
            <person name="Hu Y."/>
            <person name="Wan P."/>
            <person name="Li L."/>
            <person name="Deng X."/>
            <person name="Kuang T."/>
            <person name="Xiang C."/>
            <person name="Zhu J.K."/>
            <person name="Oliver M.J."/>
            <person name="He Y."/>
        </authorList>
    </citation>
    <scope>NUCLEOTIDE SEQUENCE [LARGE SCALE GENOMIC DNA]</scope>
    <source>
        <strain evidence="3">cv. XS01</strain>
    </source>
</reference>
<dbReference type="Proteomes" id="UP000250235">
    <property type="component" value="Unassembled WGS sequence"/>
</dbReference>
<proteinExistence type="predicted"/>
<evidence type="ECO:0000313" key="2">
    <source>
        <dbReference type="EMBL" id="KZV35726.1"/>
    </source>
</evidence>